<evidence type="ECO:0000259" key="2">
    <source>
        <dbReference type="Pfam" id="PF12120"/>
    </source>
</evidence>
<feature type="domain" description="Rifampin ADP-ribosyltransferase" evidence="2">
    <location>
        <begin position="40"/>
        <end position="120"/>
    </location>
</feature>
<feature type="compositionally biased region" description="Basic residues" evidence="1">
    <location>
        <begin position="9"/>
        <end position="19"/>
    </location>
</feature>
<proteinExistence type="predicted"/>
<dbReference type="InterPro" id="IPR021975">
    <property type="entry name" value="Rifampin_Arr"/>
</dbReference>
<evidence type="ECO:0000313" key="3">
    <source>
        <dbReference type="EMBL" id="TFV94876.1"/>
    </source>
</evidence>
<keyword evidence="4" id="KW-1185">Reference proteome</keyword>
<feature type="region of interest" description="Disordered" evidence="1">
    <location>
        <begin position="1"/>
        <end position="29"/>
    </location>
</feature>
<comment type="caution">
    <text evidence="3">The sequence shown here is derived from an EMBL/GenBank/DDBJ whole genome shotgun (WGS) entry which is preliminary data.</text>
</comment>
<dbReference type="EMBL" id="SPQZ01000009">
    <property type="protein sequence ID" value="TFV94876.1"/>
    <property type="molecule type" value="Genomic_DNA"/>
</dbReference>
<dbReference type="InterPro" id="IPR038611">
    <property type="entry name" value="Arr_sf"/>
</dbReference>
<evidence type="ECO:0000313" key="4">
    <source>
        <dbReference type="Proteomes" id="UP000298127"/>
    </source>
</evidence>
<reference evidence="3 4" key="1">
    <citation type="journal article" date="2018" name="J. Microbiol.">
        <title>Leifsonia flava sp. nov., a novel actinobacterium isolated from the rhizosphere of Aquilegia viridiflora.</title>
        <authorList>
            <person name="Cai Y."/>
            <person name="Tao W.Z."/>
            <person name="Ma Y.J."/>
            <person name="Cheng J."/>
            <person name="Zhang M.Y."/>
            <person name="Zhang Y.X."/>
        </authorList>
    </citation>
    <scope>NUCLEOTIDE SEQUENCE [LARGE SCALE GENOMIC DNA]</scope>
    <source>
        <strain evidence="3 4">SYP-B2174</strain>
    </source>
</reference>
<gene>
    <name evidence="3" type="ORF">E4M00_17125</name>
</gene>
<sequence>MSTVDGRDRRRNGRARRMGKASTDKARRRQAREVAARTTFWHGGVAGLQVGDRLLSPELTNAISVSNYDPIARKNRVYFTTDRQLARAYASLMTEGLGHGALYRVAPVGDTESDPDFPAAGFQARSALILEVEEYDTLLSPSEAGRARQPYTTWDDGRLMWDRRGQMQLNRHMEAYGLNQGHLNRLLPLWATPEEASPILNDHLHRTEARGSAGNRSSS</sequence>
<dbReference type="Gene3D" id="3.20.170.40">
    <property type="entry name" value="Rifampin ADP-ribosyltransferase domain"/>
    <property type="match status" value="1"/>
</dbReference>
<organism evidence="3 4">
    <name type="scientific">Orlajensenia leifsoniae</name>
    <dbReference type="NCBI Taxonomy" id="2561933"/>
    <lineage>
        <taxon>Bacteria</taxon>
        <taxon>Bacillati</taxon>
        <taxon>Actinomycetota</taxon>
        <taxon>Actinomycetes</taxon>
        <taxon>Micrococcales</taxon>
        <taxon>Microbacteriaceae</taxon>
        <taxon>Orlajensenia</taxon>
    </lineage>
</organism>
<accession>A0A4Y9QUN3</accession>
<name>A0A4Y9QUN3_9MICO</name>
<dbReference type="Proteomes" id="UP000298127">
    <property type="component" value="Unassembled WGS sequence"/>
</dbReference>
<dbReference type="Pfam" id="PF12120">
    <property type="entry name" value="Arr-ms"/>
    <property type="match status" value="1"/>
</dbReference>
<protein>
    <recommendedName>
        <fullName evidence="2">Rifampin ADP-ribosyltransferase domain-containing protein</fullName>
    </recommendedName>
</protein>
<dbReference type="AlphaFoldDB" id="A0A4Y9QUN3"/>
<evidence type="ECO:0000256" key="1">
    <source>
        <dbReference type="SAM" id="MobiDB-lite"/>
    </source>
</evidence>